<comment type="caution">
    <text evidence="1">The sequence shown here is derived from an EMBL/GenBank/DDBJ whole genome shotgun (WGS) entry which is preliminary data.</text>
</comment>
<evidence type="ECO:0000313" key="2">
    <source>
        <dbReference type="Proteomes" id="UP001365542"/>
    </source>
</evidence>
<dbReference type="EMBL" id="JAVHJO010000013">
    <property type="protein sequence ID" value="KAK6530541.1"/>
    <property type="molecule type" value="Genomic_DNA"/>
</dbReference>
<dbReference type="Proteomes" id="UP001365542">
    <property type="component" value="Unassembled WGS sequence"/>
</dbReference>
<keyword evidence="2" id="KW-1185">Reference proteome</keyword>
<organism evidence="1 2">
    <name type="scientific">Orbilia ellipsospora</name>
    <dbReference type="NCBI Taxonomy" id="2528407"/>
    <lineage>
        <taxon>Eukaryota</taxon>
        <taxon>Fungi</taxon>
        <taxon>Dikarya</taxon>
        <taxon>Ascomycota</taxon>
        <taxon>Pezizomycotina</taxon>
        <taxon>Orbiliomycetes</taxon>
        <taxon>Orbiliales</taxon>
        <taxon>Orbiliaceae</taxon>
        <taxon>Orbilia</taxon>
    </lineage>
</organism>
<evidence type="ECO:0000313" key="1">
    <source>
        <dbReference type="EMBL" id="KAK6530541.1"/>
    </source>
</evidence>
<accession>A0AAV9X1T5</accession>
<name>A0AAV9X1T5_9PEZI</name>
<dbReference type="AlphaFoldDB" id="A0AAV9X1T5"/>
<protein>
    <submittedName>
        <fullName evidence="1">Uncharacterized protein</fullName>
    </submittedName>
</protein>
<sequence length="58" mass="6317">MEADGYGGNRTTDIVLSTWLEILYRRSAVLLHHFPDQSANTGSLVHPTPLFSRCASGG</sequence>
<reference evidence="1 2" key="1">
    <citation type="submission" date="2019-10" db="EMBL/GenBank/DDBJ databases">
        <authorList>
            <person name="Palmer J.M."/>
        </authorList>
    </citation>
    <scope>NUCLEOTIDE SEQUENCE [LARGE SCALE GENOMIC DNA]</scope>
    <source>
        <strain evidence="1 2">TWF694</strain>
    </source>
</reference>
<gene>
    <name evidence="1" type="ORF">TWF694_003882</name>
</gene>
<proteinExistence type="predicted"/>